<proteinExistence type="inferred from homology"/>
<name>A0A1H3PX82_9BURK</name>
<keyword evidence="1" id="KW-1133">Transmembrane helix</keyword>
<dbReference type="GO" id="GO:0043190">
    <property type="term" value="C:ATP-binding cassette (ABC) transporter complex"/>
    <property type="evidence" value="ECO:0007669"/>
    <property type="project" value="InterPro"/>
</dbReference>
<feature type="transmembrane region" description="Helical" evidence="1">
    <location>
        <begin position="313"/>
        <end position="336"/>
    </location>
</feature>
<dbReference type="NCBIfam" id="TIGR00056">
    <property type="entry name" value="MlaE family lipid ABC transporter permease subunit"/>
    <property type="match status" value="1"/>
</dbReference>
<dbReference type="EMBL" id="FNPE01000011">
    <property type="protein sequence ID" value="SDZ04999.1"/>
    <property type="molecule type" value="Genomic_DNA"/>
</dbReference>
<feature type="transmembrane region" description="Helical" evidence="1">
    <location>
        <begin position="279"/>
        <end position="301"/>
    </location>
</feature>
<dbReference type="GeneID" id="94689704"/>
<organism evidence="3 4">
    <name type="scientific">Delftia lacustris</name>
    <dbReference type="NCBI Taxonomy" id="558537"/>
    <lineage>
        <taxon>Bacteria</taxon>
        <taxon>Pseudomonadati</taxon>
        <taxon>Pseudomonadota</taxon>
        <taxon>Betaproteobacteria</taxon>
        <taxon>Burkholderiales</taxon>
        <taxon>Comamonadaceae</taxon>
        <taxon>Delftia</taxon>
    </lineage>
</organism>
<keyword evidence="5" id="KW-1185">Reference proteome</keyword>
<evidence type="ECO:0000256" key="1">
    <source>
        <dbReference type="RuleBase" id="RU362044"/>
    </source>
</evidence>
<evidence type="ECO:0000313" key="2">
    <source>
        <dbReference type="EMBL" id="QPS80069.1"/>
    </source>
</evidence>
<evidence type="ECO:0000313" key="5">
    <source>
        <dbReference type="Proteomes" id="UP000595064"/>
    </source>
</evidence>
<keyword evidence="1" id="KW-0812">Transmembrane</keyword>
<sequence>MSALNNPPQCSLRRDNDGQWALLTGSWGAAELGRRAQWRRLRAQLADAKGDDLGWNLQGLDWLDHVGAQLLWNHWGRRLPARLAASDAQRAMLDRVARFSKEPAPPAPRLSLLEHIDSLGCLVINACGHFAQLTRLIGQLLIDLVRFARAPHRGPWRDISGHLYSMGATALPITALVGFLIGVVLAYLMALQLRQFGAESFIVNILGISLIRELGPLLAAILVAGRTGSAITAQIGVMRVTEELDAMQVMGIPHGFRLVLPRALALAIAMPLVSLWTTLAALAGGMLAADLTMGVTGAYFAEALPAAVKIGNLWIAMGKSVVFGALIALIGCHWGLRVEPNTQSLGKGTTASVVSAITMVIVVDAIFAILFKDVGI</sequence>
<evidence type="ECO:0000313" key="3">
    <source>
        <dbReference type="EMBL" id="SDZ04999.1"/>
    </source>
</evidence>
<dbReference type="GO" id="GO:0005548">
    <property type="term" value="F:phospholipid transporter activity"/>
    <property type="evidence" value="ECO:0007669"/>
    <property type="project" value="TreeGrafter"/>
</dbReference>
<protein>
    <submittedName>
        <fullName evidence="2">ABC transporter permease</fullName>
    </submittedName>
    <submittedName>
        <fullName evidence="3">Phospholipid/cholesterol/gamma-HCH transport system permease protein</fullName>
    </submittedName>
</protein>
<evidence type="ECO:0000313" key="4">
    <source>
        <dbReference type="Proteomes" id="UP000183417"/>
    </source>
</evidence>
<dbReference type="RefSeq" id="WP_016448537.1">
    <property type="nucleotide sequence ID" value="NZ_AP025556.1"/>
</dbReference>
<dbReference type="InterPro" id="IPR003453">
    <property type="entry name" value="ABC_MlaE_roteobac"/>
</dbReference>
<keyword evidence="1" id="KW-0997">Cell inner membrane</keyword>
<dbReference type="Pfam" id="PF02405">
    <property type="entry name" value="MlaE"/>
    <property type="match status" value="1"/>
</dbReference>
<dbReference type="InterPro" id="IPR030802">
    <property type="entry name" value="Permease_MalE"/>
</dbReference>
<reference evidence="2 5" key="2">
    <citation type="submission" date="2020-12" db="EMBL/GenBank/DDBJ databases">
        <title>FDA dAtabase for Regulatory Grade micrObial Sequences (FDA-ARGOS): Supporting development and validation of Infectious Disease Dx tests.</title>
        <authorList>
            <person name="Sproer C."/>
            <person name="Gronow S."/>
            <person name="Severitt S."/>
            <person name="Schroder I."/>
            <person name="Tallon L."/>
            <person name="Sadzewicz L."/>
            <person name="Zhao X."/>
            <person name="Boylan J."/>
            <person name="Ott S."/>
            <person name="Bowen H."/>
            <person name="Vavikolanu K."/>
            <person name="Mehta A."/>
            <person name="Aluvathingal J."/>
            <person name="Nadendla S."/>
            <person name="Lowell S."/>
            <person name="Myers T."/>
            <person name="Yan Y."/>
            <person name="Sichtig H."/>
        </authorList>
    </citation>
    <scope>NUCLEOTIDE SEQUENCE [LARGE SCALE GENOMIC DNA]</scope>
    <source>
        <strain evidence="2 5">FDAARGOS_890</strain>
    </source>
</reference>
<feature type="transmembrane region" description="Helical" evidence="1">
    <location>
        <begin position="201"/>
        <end position="224"/>
    </location>
</feature>
<comment type="similarity">
    <text evidence="1">Belongs to the MlaE permease family.</text>
</comment>
<feature type="transmembrane region" description="Helical" evidence="1">
    <location>
        <begin position="163"/>
        <end position="189"/>
    </location>
</feature>
<dbReference type="PANTHER" id="PTHR30188">
    <property type="entry name" value="ABC TRANSPORTER PERMEASE PROTEIN-RELATED"/>
    <property type="match status" value="1"/>
</dbReference>
<dbReference type="EMBL" id="CP065748">
    <property type="protein sequence ID" value="QPS80069.1"/>
    <property type="molecule type" value="Genomic_DNA"/>
</dbReference>
<gene>
    <name evidence="2" type="ORF">I6G47_24150</name>
    <name evidence="3" type="ORF">SAMN05421547_11178</name>
</gene>
<feature type="transmembrane region" description="Helical" evidence="1">
    <location>
        <begin position="348"/>
        <end position="371"/>
    </location>
</feature>
<dbReference type="PANTHER" id="PTHR30188:SF3">
    <property type="entry name" value="ABC TRANSPORTER PERMEASE"/>
    <property type="match status" value="1"/>
</dbReference>
<reference evidence="3 4" key="1">
    <citation type="submission" date="2016-10" db="EMBL/GenBank/DDBJ databases">
        <authorList>
            <person name="de Groot N.N."/>
        </authorList>
    </citation>
    <scope>NUCLEOTIDE SEQUENCE [LARGE SCALE GENOMIC DNA]</scope>
    <source>
        <strain evidence="3 4">LMG 24775</strain>
    </source>
</reference>
<comment type="subcellular location">
    <subcellularLocation>
        <location evidence="1">Cell inner membrane</location>
        <topology evidence="1">Multi-pass membrane protein</topology>
    </subcellularLocation>
</comment>
<dbReference type="Proteomes" id="UP000595064">
    <property type="component" value="Chromosome"/>
</dbReference>
<dbReference type="AlphaFoldDB" id="A0A1H3PX82"/>
<dbReference type="KEGG" id="dla:I6G47_24150"/>
<accession>A0A1H3PX82</accession>
<keyword evidence="1" id="KW-1003">Cell membrane</keyword>
<dbReference type="Proteomes" id="UP000183417">
    <property type="component" value="Unassembled WGS sequence"/>
</dbReference>
<keyword evidence="1" id="KW-0472">Membrane</keyword>